<name>A0A1A7BCF2_9SPHN</name>
<keyword evidence="3" id="KW-1185">Reference proteome</keyword>
<dbReference type="Pfam" id="PF18754">
    <property type="entry name" value="Nmad3"/>
    <property type="match status" value="1"/>
</dbReference>
<dbReference type="Proteomes" id="UP000092484">
    <property type="component" value="Unassembled WGS sequence"/>
</dbReference>
<evidence type="ECO:0000313" key="3">
    <source>
        <dbReference type="Proteomes" id="UP000092484"/>
    </source>
</evidence>
<protein>
    <recommendedName>
        <fullName evidence="1">Nucleotide modification associated domain-containing protein</fullName>
    </recommendedName>
</protein>
<comment type="caution">
    <text evidence="2">The sequence shown here is derived from an EMBL/GenBank/DDBJ whole genome shotgun (WGS) entry which is preliminary data.</text>
</comment>
<dbReference type="InterPro" id="IPR041135">
    <property type="entry name" value="Nmad3"/>
</dbReference>
<organism evidence="2 3">
    <name type="scientific">Erythrobacter dokdonensis DSW-74</name>
    <dbReference type="NCBI Taxonomy" id="1300349"/>
    <lineage>
        <taxon>Bacteria</taxon>
        <taxon>Pseudomonadati</taxon>
        <taxon>Pseudomonadota</taxon>
        <taxon>Alphaproteobacteria</taxon>
        <taxon>Sphingomonadales</taxon>
        <taxon>Erythrobacteraceae</taxon>
        <taxon>Erythrobacter/Porphyrobacter group</taxon>
        <taxon>Erythrobacter</taxon>
    </lineage>
</organism>
<reference evidence="2 3" key="1">
    <citation type="submission" date="2016-06" db="EMBL/GenBank/DDBJ databases">
        <title>Genome sequence of Porphyrobacter dokdonensis DSW-74.</title>
        <authorList>
            <person name="Kim J.F."/>
            <person name="Song J.Y."/>
        </authorList>
    </citation>
    <scope>NUCLEOTIDE SEQUENCE [LARGE SCALE GENOMIC DNA]</scope>
    <source>
        <strain evidence="2 3">DSW-74</strain>
    </source>
</reference>
<dbReference type="AlphaFoldDB" id="A0A1A7BCF2"/>
<dbReference type="RefSeq" id="WP_068865537.1">
    <property type="nucleotide sequence ID" value="NZ_LZYB01000007.1"/>
</dbReference>
<accession>A0A1A7BCF2</accession>
<proteinExistence type="predicted"/>
<evidence type="ECO:0000313" key="2">
    <source>
        <dbReference type="EMBL" id="OBV10179.1"/>
    </source>
</evidence>
<dbReference type="EMBL" id="LZYB01000007">
    <property type="protein sequence ID" value="OBV10179.1"/>
    <property type="molecule type" value="Genomic_DNA"/>
</dbReference>
<feature type="domain" description="Nucleotide modification associated" evidence="1">
    <location>
        <begin position="2"/>
        <end position="222"/>
    </location>
</feature>
<sequence length="244" mass="26021">MRIIFSRKGFDSAAGGGPSPIVAGRPLSLPIPDSKGLSPVTYGDLGLGEHVAKASRGKLGAGDACHHDPMFCADGTAILGQCHAAQGHLVKQGVSEGDVFVFFGLFDGEGEGRHHRIFAYLTIEQRIDLVTCDEATRARYRALGQPHAFGLHSANDMLYIGRGAAAQSAPAGLRLTAPGEKPSQWIVPNWLHRTGLSCHEAAWRWGEEGRLQAVSRGQEFVAHVGDDGEPRAWLDRVLAAITAA</sequence>
<evidence type="ECO:0000259" key="1">
    <source>
        <dbReference type="Pfam" id="PF18754"/>
    </source>
</evidence>
<gene>
    <name evidence="2" type="ORF">I603_2497</name>
</gene>
<dbReference type="STRING" id="1300349.I603_2497"/>
<dbReference type="PATRIC" id="fig|1300349.4.peg.2487"/>